<proteinExistence type="predicted"/>
<evidence type="ECO:0000313" key="1">
    <source>
        <dbReference type="EMBL" id="MBA0640564.1"/>
    </source>
</evidence>
<accession>A0A7J8TR20</accession>
<protein>
    <submittedName>
        <fullName evidence="1">Uncharacterized protein</fullName>
    </submittedName>
</protein>
<dbReference type="AlphaFoldDB" id="A0A7J8TR20"/>
<dbReference type="EMBL" id="JABFAB010000001">
    <property type="protein sequence ID" value="MBA0640564.1"/>
    <property type="molecule type" value="Genomic_DNA"/>
</dbReference>
<evidence type="ECO:0000313" key="2">
    <source>
        <dbReference type="Proteomes" id="UP000593573"/>
    </source>
</evidence>
<gene>
    <name evidence="1" type="ORF">Goklo_023490</name>
</gene>
<reference evidence="1 2" key="1">
    <citation type="journal article" date="2019" name="Genome Biol. Evol.">
        <title>Insights into the evolution of the New World diploid cottons (Gossypium, subgenus Houzingenia) based on genome sequencing.</title>
        <authorList>
            <person name="Grover C.E."/>
            <person name="Arick M.A. 2nd"/>
            <person name="Thrash A."/>
            <person name="Conover J.L."/>
            <person name="Sanders W.S."/>
            <person name="Peterson D.G."/>
            <person name="Frelichowski J.E."/>
            <person name="Scheffler J.A."/>
            <person name="Scheffler B.E."/>
            <person name="Wendel J.F."/>
        </authorList>
    </citation>
    <scope>NUCLEOTIDE SEQUENCE [LARGE SCALE GENOMIC DNA]</scope>
    <source>
        <strain evidence="1">57</strain>
        <tissue evidence="1">Leaf</tissue>
    </source>
</reference>
<dbReference type="Proteomes" id="UP000593573">
    <property type="component" value="Unassembled WGS sequence"/>
</dbReference>
<comment type="caution">
    <text evidence="1">The sequence shown here is derived from an EMBL/GenBank/DDBJ whole genome shotgun (WGS) entry which is preliminary data.</text>
</comment>
<name>A0A7J8TR20_9ROSI</name>
<sequence>MTGLKCFISTMETKSWCPIVNDGLLMFIISNTWACLVMQSCIFESFKPR</sequence>
<organism evidence="1 2">
    <name type="scientific">Gossypium klotzschianum</name>
    <dbReference type="NCBI Taxonomy" id="34286"/>
    <lineage>
        <taxon>Eukaryota</taxon>
        <taxon>Viridiplantae</taxon>
        <taxon>Streptophyta</taxon>
        <taxon>Embryophyta</taxon>
        <taxon>Tracheophyta</taxon>
        <taxon>Spermatophyta</taxon>
        <taxon>Magnoliopsida</taxon>
        <taxon>eudicotyledons</taxon>
        <taxon>Gunneridae</taxon>
        <taxon>Pentapetalae</taxon>
        <taxon>rosids</taxon>
        <taxon>malvids</taxon>
        <taxon>Malvales</taxon>
        <taxon>Malvaceae</taxon>
        <taxon>Malvoideae</taxon>
        <taxon>Gossypium</taxon>
    </lineage>
</organism>
<keyword evidence="2" id="KW-1185">Reference proteome</keyword>